<feature type="region of interest" description="Disordered" evidence="1">
    <location>
        <begin position="181"/>
        <end position="219"/>
    </location>
</feature>
<dbReference type="Pfam" id="PF24355">
    <property type="entry name" value="DUF7514"/>
    <property type="match status" value="1"/>
</dbReference>
<gene>
    <name evidence="3" type="ORF">K470DRAFT_278091</name>
</gene>
<feature type="compositionally biased region" description="Basic and acidic residues" evidence="1">
    <location>
        <begin position="273"/>
        <end position="297"/>
    </location>
</feature>
<organism evidence="3 4">
    <name type="scientific">Piedraia hortae CBS 480.64</name>
    <dbReference type="NCBI Taxonomy" id="1314780"/>
    <lineage>
        <taxon>Eukaryota</taxon>
        <taxon>Fungi</taxon>
        <taxon>Dikarya</taxon>
        <taxon>Ascomycota</taxon>
        <taxon>Pezizomycotina</taxon>
        <taxon>Dothideomycetes</taxon>
        <taxon>Dothideomycetidae</taxon>
        <taxon>Capnodiales</taxon>
        <taxon>Piedraiaceae</taxon>
        <taxon>Piedraia</taxon>
    </lineage>
</organism>
<protein>
    <recommendedName>
        <fullName evidence="2">DUF7514 domain-containing protein</fullName>
    </recommendedName>
</protein>
<feature type="compositionally biased region" description="Pro residues" evidence="1">
    <location>
        <begin position="344"/>
        <end position="357"/>
    </location>
</feature>
<evidence type="ECO:0000259" key="2">
    <source>
        <dbReference type="Pfam" id="PF24355"/>
    </source>
</evidence>
<evidence type="ECO:0000256" key="1">
    <source>
        <dbReference type="SAM" id="MobiDB-lite"/>
    </source>
</evidence>
<dbReference type="Proteomes" id="UP000799421">
    <property type="component" value="Unassembled WGS sequence"/>
</dbReference>
<sequence>MDQSAANREAYEYWGYLFKADKTGTDKLRFLLQGLKDYINQTFEPSDQPDLLPSQVAAFYRSVHGDYDQLFLHTPPESIAFIYKSLGCLHSLQPLPGAAFSDPTIPALKTEGWIMWQTIQLLLGPEEHAGFLIEAVQSCDIRDHATGELFPKVLSRSCFPSEPDKHMVAWYEGVSERLKREAEEEAQGVHEPERDDRRRPERYQVRGEYDDDGSLTSRGPALAYFRNPLYRHVDGRPSIVRRASKTRAAVKGKEAAMAVGHVFRNIGSPHLWDGNEKDRLRRKSVPDRHHYRDDSYSRQRHLHSSDSEYDLEPLPEHRSVSNNSRPRQSHSYEAMPNRRSGEHPPQPPGRRPSPPSPTSESSDSDVRPGAGFAPSAGPLFATQVAHHPPVRRESVNVMVPVGRCILMMMTIMTLLVAPPLGVECPVPWTVDKVMTMTMIAGAARGPMVQRGMSLPEEESPFALLNHRPSKG</sequence>
<dbReference type="EMBL" id="MU005999">
    <property type="protein sequence ID" value="KAF2859014.1"/>
    <property type="molecule type" value="Genomic_DNA"/>
</dbReference>
<proteinExistence type="predicted"/>
<feature type="compositionally biased region" description="Basic and acidic residues" evidence="1">
    <location>
        <begin position="181"/>
        <end position="208"/>
    </location>
</feature>
<dbReference type="PANTHER" id="PTHR39611:SF2">
    <property type="entry name" value="HYDROXYPROLINE-RICH GLYCOPROTEIN DZ-HRGP"/>
    <property type="match status" value="1"/>
</dbReference>
<dbReference type="OrthoDB" id="5420895at2759"/>
<dbReference type="PANTHER" id="PTHR39611">
    <property type="entry name" value="HYDROXYPROLINE-RICH GLYCOPROTEIN DZ-HRGP-RELATED"/>
    <property type="match status" value="1"/>
</dbReference>
<reference evidence="3" key="1">
    <citation type="journal article" date="2020" name="Stud. Mycol.">
        <title>101 Dothideomycetes genomes: a test case for predicting lifestyles and emergence of pathogens.</title>
        <authorList>
            <person name="Haridas S."/>
            <person name="Albert R."/>
            <person name="Binder M."/>
            <person name="Bloem J."/>
            <person name="Labutti K."/>
            <person name="Salamov A."/>
            <person name="Andreopoulos B."/>
            <person name="Baker S."/>
            <person name="Barry K."/>
            <person name="Bills G."/>
            <person name="Bluhm B."/>
            <person name="Cannon C."/>
            <person name="Castanera R."/>
            <person name="Culley D."/>
            <person name="Daum C."/>
            <person name="Ezra D."/>
            <person name="Gonzalez J."/>
            <person name="Henrissat B."/>
            <person name="Kuo A."/>
            <person name="Liang C."/>
            <person name="Lipzen A."/>
            <person name="Lutzoni F."/>
            <person name="Magnuson J."/>
            <person name="Mondo S."/>
            <person name="Nolan M."/>
            <person name="Ohm R."/>
            <person name="Pangilinan J."/>
            <person name="Park H.-J."/>
            <person name="Ramirez L."/>
            <person name="Alfaro M."/>
            <person name="Sun H."/>
            <person name="Tritt A."/>
            <person name="Yoshinaga Y."/>
            <person name="Zwiers L.-H."/>
            <person name="Turgeon B."/>
            <person name="Goodwin S."/>
            <person name="Spatafora J."/>
            <person name="Crous P."/>
            <person name="Grigoriev I."/>
        </authorList>
    </citation>
    <scope>NUCLEOTIDE SEQUENCE</scope>
    <source>
        <strain evidence="3">CBS 480.64</strain>
    </source>
</reference>
<feature type="region of interest" description="Disordered" evidence="1">
    <location>
        <begin position="266"/>
        <end position="377"/>
    </location>
</feature>
<keyword evidence="4" id="KW-1185">Reference proteome</keyword>
<feature type="compositionally biased region" description="Polar residues" evidence="1">
    <location>
        <begin position="320"/>
        <end position="331"/>
    </location>
</feature>
<dbReference type="InterPro" id="IPR055936">
    <property type="entry name" value="DUF7514"/>
</dbReference>
<accession>A0A6A7BUY1</accession>
<evidence type="ECO:0000313" key="4">
    <source>
        <dbReference type="Proteomes" id="UP000799421"/>
    </source>
</evidence>
<name>A0A6A7BUY1_9PEZI</name>
<evidence type="ECO:0000313" key="3">
    <source>
        <dbReference type="EMBL" id="KAF2859014.1"/>
    </source>
</evidence>
<dbReference type="AlphaFoldDB" id="A0A6A7BUY1"/>
<feature type="domain" description="DUF7514" evidence="2">
    <location>
        <begin position="15"/>
        <end position="174"/>
    </location>
</feature>